<name>A0A1I4W9W0_9FLAO</name>
<protein>
    <submittedName>
        <fullName evidence="2">PD-(D/E)XK nuclease superfamily protein</fullName>
    </submittedName>
</protein>
<organism evidence="2 3">
    <name type="scientific">Paenimyroides ummariense</name>
    <dbReference type="NCBI Taxonomy" id="913024"/>
    <lineage>
        <taxon>Bacteria</taxon>
        <taxon>Pseudomonadati</taxon>
        <taxon>Bacteroidota</taxon>
        <taxon>Flavobacteriia</taxon>
        <taxon>Flavobacteriales</taxon>
        <taxon>Flavobacteriaceae</taxon>
        <taxon>Paenimyroides</taxon>
    </lineage>
</organism>
<dbReference type="STRING" id="913024.SAMN05421741_101123"/>
<feature type="domain" description="PD-(D/E)XK endonuclease-like" evidence="1">
    <location>
        <begin position="648"/>
        <end position="907"/>
    </location>
</feature>
<dbReference type="Proteomes" id="UP000199036">
    <property type="component" value="Unassembled WGS sequence"/>
</dbReference>
<evidence type="ECO:0000313" key="3">
    <source>
        <dbReference type="Proteomes" id="UP000199036"/>
    </source>
</evidence>
<dbReference type="RefSeq" id="WP_091517479.1">
    <property type="nucleotide sequence ID" value="NZ_FOVI01000001.1"/>
</dbReference>
<evidence type="ECO:0000313" key="2">
    <source>
        <dbReference type="EMBL" id="SFN10060.1"/>
    </source>
</evidence>
<dbReference type="InterPro" id="IPR038726">
    <property type="entry name" value="PDDEXK_AddAB-type"/>
</dbReference>
<dbReference type="SUPFAM" id="SSF52540">
    <property type="entry name" value="P-loop containing nucleoside triphosphate hydrolases"/>
    <property type="match status" value="1"/>
</dbReference>
<proteinExistence type="predicted"/>
<accession>A0A1I4W9W0</accession>
<dbReference type="AlphaFoldDB" id="A0A1I4W9W0"/>
<dbReference type="EMBL" id="FOVI01000001">
    <property type="protein sequence ID" value="SFN10060.1"/>
    <property type="molecule type" value="Genomic_DNA"/>
</dbReference>
<dbReference type="InterPro" id="IPR027417">
    <property type="entry name" value="P-loop_NTPase"/>
</dbReference>
<gene>
    <name evidence="2" type="ORF">SAMN05421741_101123</name>
</gene>
<sequence length="916" mass="105477">MNTTSFLDKIAQQIADDCNLNFTNAIIVLPNKRARLFLLEAFKSTSNKTFFAPEIISIEDLITRISKMNTLSGVEQLFEFYEVYKEITPKNAQQDFEQFSNWAKMLLQDFNEIDRYLLKPSHVFDYLKNIDDINHWSVKAEDRSALIDNYLTFWDQLPTYYKAFQKHLIKQNSGYQGLVYRVAVDNIEGFIKNNSSKTIYFAGFNALNQAEEQIIQKLLKNGIAKVYWDTDAAFLNDPDHGAGYFARKIKQNWSYYKSHPYDWIVDEFKQSKNIEIISTPKSVGQAKIVGSIVEELQKSNENLQKTAVVLSEENLLIPVLYALPNTVASLNVTMNYDSKSNPIQLFFAKLFKMHVNALNRGKTKAAFYHKEVLDVLSHSLIENLATSKQVVDGINKRNLSFFNFDTLDFIPTDNSFLQLIIKDWNSDVIEIIDRIEAIVFEIRTYLRQNKDDVSLTFLYSFHQVLTQIKNYQLKYKVIENAQQLLTIYKQVADLAEVSFEGEPLEGLQVMGVLESRVLDFDNVIITSLNEGKFPAGKSSNSFIPYDVKMELGLPTFREKDAIYTYHFYHLLLRAKNIYLLYNSNSEGLDAGEKSRFITQLVLDPQVNHNIKVNNYFAKSPDSVSEPLMIEKSELLQNRLKEIASDKGFSPSAIGNYMRNPIQFYMQRVLGIRELDEVEENIALNTLGTIIHGALEELYKPVIDQKLTITMVDEMLQKYQTEIVNQFKLNYSESADKQGKNLLAFEVAKRNVYHFLMLEKEMLESGDDVTIIGLEQTLETVLKDSKLPYNIKLSGIADRIEIRNNVVRIIDYKTGKVEGSQVQIKEISGITTDLKFEKAIQLLMYGLMYKSNTHLPIQAGIYSFKNRKSGYLLFSLKEDKMVNEFITDDLLIDFKAELISLLNTILDPETVFEEKVV</sequence>
<evidence type="ECO:0000259" key="1">
    <source>
        <dbReference type="Pfam" id="PF12705"/>
    </source>
</evidence>
<dbReference type="Gene3D" id="3.90.320.10">
    <property type="match status" value="1"/>
</dbReference>
<dbReference type="OrthoDB" id="9762792at2"/>
<dbReference type="Pfam" id="PF12705">
    <property type="entry name" value="PDDEXK_1"/>
    <property type="match status" value="1"/>
</dbReference>
<reference evidence="3" key="1">
    <citation type="submission" date="2016-10" db="EMBL/GenBank/DDBJ databases">
        <authorList>
            <person name="Varghese N."/>
            <person name="Submissions S."/>
        </authorList>
    </citation>
    <scope>NUCLEOTIDE SEQUENCE [LARGE SCALE GENOMIC DNA]</scope>
    <source>
        <strain evidence="3">DS-12</strain>
    </source>
</reference>
<keyword evidence="3" id="KW-1185">Reference proteome</keyword>
<dbReference type="InterPro" id="IPR011604">
    <property type="entry name" value="PDDEXK-like_dom_sf"/>
</dbReference>